<organism evidence="1 2">
    <name type="scientific">Bradyrhizobium jicamae</name>
    <dbReference type="NCBI Taxonomy" id="280332"/>
    <lineage>
        <taxon>Bacteria</taxon>
        <taxon>Pseudomonadati</taxon>
        <taxon>Pseudomonadota</taxon>
        <taxon>Alphaproteobacteria</taxon>
        <taxon>Hyphomicrobiales</taxon>
        <taxon>Nitrobacteraceae</taxon>
        <taxon>Bradyrhizobium</taxon>
    </lineage>
</organism>
<dbReference type="Proteomes" id="UP001315278">
    <property type="component" value="Unassembled WGS sequence"/>
</dbReference>
<accession>A0ABS5FH49</accession>
<proteinExistence type="predicted"/>
<gene>
    <name evidence="1" type="ORF">JQ615_11965</name>
</gene>
<keyword evidence="2" id="KW-1185">Reference proteome</keyword>
<dbReference type="RefSeq" id="WP_212492674.1">
    <property type="nucleotide sequence ID" value="NZ_JAFCJH010000010.1"/>
</dbReference>
<dbReference type="EMBL" id="JAFCJH010000010">
    <property type="protein sequence ID" value="MBR0796105.1"/>
    <property type="molecule type" value="Genomic_DNA"/>
</dbReference>
<comment type="caution">
    <text evidence="1">The sequence shown here is derived from an EMBL/GenBank/DDBJ whole genome shotgun (WGS) entry which is preliminary data.</text>
</comment>
<evidence type="ECO:0008006" key="3">
    <source>
        <dbReference type="Google" id="ProtNLM"/>
    </source>
</evidence>
<sequence>MTHTQTSEDSLIPTSDVRARYGGRSHMWIERRLKDDPTFPRPIYIARMRYWRLAELIAWERAKAAAERPAIVVPRQPAARRQPVAA</sequence>
<evidence type="ECO:0000313" key="2">
    <source>
        <dbReference type="Proteomes" id="UP001315278"/>
    </source>
</evidence>
<evidence type="ECO:0000313" key="1">
    <source>
        <dbReference type="EMBL" id="MBR0796105.1"/>
    </source>
</evidence>
<name>A0ABS5FH49_9BRAD</name>
<protein>
    <recommendedName>
        <fullName evidence="3">Transcriptional regulator</fullName>
    </recommendedName>
</protein>
<reference evidence="2" key="1">
    <citation type="journal article" date="2021" name="ISME J.">
        <title>Evolutionary origin and ecological implication of a unique nif island in free-living Bradyrhizobium lineages.</title>
        <authorList>
            <person name="Tao J."/>
        </authorList>
    </citation>
    <scope>NUCLEOTIDE SEQUENCE [LARGE SCALE GENOMIC DNA]</scope>
    <source>
        <strain evidence="2">SZCCT0434</strain>
    </source>
</reference>